<dbReference type="Gene3D" id="3.40.1690.10">
    <property type="entry name" value="secretion proteins EscU"/>
    <property type="match status" value="1"/>
</dbReference>
<evidence type="ECO:0000256" key="3">
    <source>
        <dbReference type="ARBA" id="ARBA00022475"/>
    </source>
</evidence>
<dbReference type="InterPro" id="IPR029025">
    <property type="entry name" value="T3SS_substrate_exporter_C"/>
</dbReference>
<protein>
    <submittedName>
        <fullName evidence="9">EscU/YscU/HrcU family type III secretion system export apparatus switch protein</fullName>
    </submittedName>
</protein>
<dbReference type="NCBIfam" id="NF006017">
    <property type="entry name" value="PRK08156.1"/>
    <property type="match status" value="1"/>
</dbReference>
<keyword evidence="6" id="KW-0843">Virulence</keyword>
<comment type="similarity">
    <text evidence="2">Belongs to the type III secretion exporter family.</text>
</comment>
<dbReference type="PRINTS" id="PR00950">
    <property type="entry name" value="TYPE3IMSPROT"/>
</dbReference>
<proteinExistence type="inferred from homology"/>
<dbReference type="NCBIfam" id="TIGR01404">
    <property type="entry name" value="FlhB_rel_III"/>
    <property type="match status" value="1"/>
</dbReference>
<evidence type="ECO:0000256" key="8">
    <source>
        <dbReference type="SAM" id="Phobius"/>
    </source>
</evidence>
<dbReference type="Gene3D" id="6.10.250.2080">
    <property type="match status" value="1"/>
</dbReference>
<evidence type="ECO:0000256" key="5">
    <source>
        <dbReference type="ARBA" id="ARBA00022989"/>
    </source>
</evidence>
<dbReference type="RefSeq" id="WP_369788264.1">
    <property type="nucleotide sequence ID" value="NZ_CP165628.1"/>
</dbReference>
<dbReference type="EMBL" id="CP165628">
    <property type="protein sequence ID" value="XDU70819.1"/>
    <property type="molecule type" value="Genomic_DNA"/>
</dbReference>
<organism evidence="9">
    <name type="scientific">Rouxiella sp. WC2420</name>
    <dbReference type="NCBI Taxonomy" id="3234145"/>
    <lineage>
        <taxon>Bacteria</taxon>
        <taxon>Pseudomonadati</taxon>
        <taxon>Pseudomonadota</taxon>
        <taxon>Gammaproteobacteria</taxon>
        <taxon>Enterobacterales</taxon>
        <taxon>Yersiniaceae</taxon>
        <taxon>Rouxiella</taxon>
    </lineage>
</organism>
<dbReference type="GO" id="GO:0009306">
    <property type="term" value="P:protein secretion"/>
    <property type="evidence" value="ECO:0007669"/>
    <property type="project" value="InterPro"/>
</dbReference>
<dbReference type="PANTHER" id="PTHR30531">
    <property type="entry name" value="FLAGELLAR BIOSYNTHETIC PROTEIN FLHB"/>
    <property type="match status" value="1"/>
</dbReference>
<sequence>MALNKTEQPTQKKIKDAVQKGQTFKSKDIVIACLIILGVNYIVTFDFVKEMAGVWIQSLTDGFNDSFELYFKKIFILALKIILPFILLCICCTMLPSLLQTGFAIATKVFRLNFKALNPVSGFKKIFSLRTVKDFFKTILYLGVFVIVAIVLWHRNKYTLFLQLSASPQQMIFFWGEILNQLVKTCLAGMLLIMILDSFAEYFLYIKELKMDKQEVKRERKDQDGNPEIKSKRRHLHMEILDEQTKLDISNSKLIIANPNHIAIGIYFNVEIVPIPFISVLETNNSALAVRKYAKDIGVPVLEDIALARRIYSSHTRYSFINLDELDAVLRLLIWLEQVDNGWAESENTELINNEGTNENDVDNERNL</sequence>
<reference evidence="9" key="1">
    <citation type="submission" date="2024-07" db="EMBL/GenBank/DDBJ databases">
        <authorList>
            <person name="Biller S.J."/>
        </authorList>
    </citation>
    <scope>NUCLEOTIDE SEQUENCE</scope>
    <source>
        <strain evidence="9">WC2420</strain>
    </source>
</reference>
<comment type="subcellular location">
    <subcellularLocation>
        <location evidence="1">Cell membrane</location>
        <topology evidence="1">Multi-pass membrane protein</topology>
    </subcellularLocation>
</comment>
<evidence type="ECO:0000256" key="4">
    <source>
        <dbReference type="ARBA" id="ARBA00022692"/>
    </source>
</evidence>
<keyword evidence="3" id="KW-1003">Cell membrane</keyword>
<dbReference type="InterPro" id="IPR006135">
    <property type="entry name" value="T3SS_substrate_exporter"/>
</dbReference>
<evidence type="ECO:0000256" key="1">
    <source>
        <dbReference type="ARBA" id="ARBA00004651"/>
    </source>
</evidence>
<feature type="transmembrane region" description="Helical" evidence="8">
    <location>
        <begin position="182"/>
        <end position="204"/>
    </location>
</feature>
<feature type="transmembrane region" description="Helical" evidence="8">
    <location>
        <begin position="29"/>
        <end position="48"/>
    </location>
</feature>
<name>A0AB39VKZ4_9GAMM</name>
<evidence type="ECO:0000313" key="9">
    <source>
        <dbReference type="EMBL" id="XDU70819.1"/>
    </source>
</evidence>
<dbReference type="Pfam" id="PF01312">
    <property type="entry name" value="Bac_export_2"/>
    <property type="match status" value="1"/>
</dbReference>
<keyword evidence="7 8" id="KW-0472">Membrane</keyword>
<evidence type="ECO:0000256" key="2">
    <source>
        <dbReference type="ARBA" id="ARBA00010690"/>
    </source>
</evidence>
<evidence type="ECO:0000256" key="7">
    <source>
        <dbReference type="ARBA" id="ARBA00023136"/>
    </source>
</evidence>
<dbReference type="AlphaFoldDB" id="A0AB39VKZ4"/>
<dbReference type="PANTHER" id="PTHR30531:SF14">
    <property type="entry name" value="SURFACE PRESENTATION OF ANTIGENS PROTEIN SPAS"/>
    <property type="match status" value="1"/>
</dbReference>
<keyword evidence="5 8" id="KW-1133">Transmembrane helix</keyword>
<keyword evidence="4 8" id="KW-0812">Transmembrane</keyword>
<dbReference type="GO" id="GO:0005886">
    <property type="term" value="C:plasma membrane"/>
    <property type="evidence" value="ECO:0007669"/>
    <property type="project" value="UniProtKB-SubCell"/>
</dbReference>
<accession>A0AB39VKZ4</accession>
<dbReference type="InterPro" id="IPR006307">
    <property type="entry name" value="BsaZ-like"/>
</dbReference>
<feature type="transmembrane region" description="Helical" evidence="8">
    <location>
        <begin position="135"/>
        <end position="154"/>
    </location>
</feature>
<gene>
    <name evidence="9" type="ORF">AB3G37_14690</name>
</gene>
<dbReference type="SUPFAM" id="SSF160544">
    <property type="entry name" value="EscU C-terminal domain-like"/>
    <property type="match status" value="1"/>
</dbReference>
<feature type="transmembrane region" description="Helical" evidence="8">
    <location>
        <begin position="74"/>
        <end position="99"/>
    </location>
</feature>
<evidence type="ECO:0000256" key="6">
    <source>
        <dbReference type="ARBA" id="ARBA00023026"/>
    </source>
</evidence>